<dbReference type="EMBL" id="CAJNOQ010019777">
    <property type="protein sequence ID" value="CAF1456827.1"/>
    <property type="molecule type" value="Genomic_DNA"/>
</dbReference>
<evidence type="ECO:0000313" key="3">
    <source>
        <dbReference type="Proteomes" id="UP000663829"/>
    </source>
</evidence>
<sequence length="233" mass="26873">MLSCIPYIVDDERNVGQYSDHVSVWLDAHIGKPENNRDLKALFRKITQPLEILSEGEEDIDEPMMLDVNILKSLQETVYRLELFDNADICLEFIHANRDKQIFFVSSGSMGRLIVPKIFELPQLQSIFIFCGDISKNSVWAMDYCEKISAMVIHQDDLLVHLTKCIAQYLESKGDGYMENDQTLRAKNCFAWSKKLLLRAEKYGHTRLPNDVKKIEEKILSAETGQQSSMDYQ</sequence>
<comment type="caution">
    <text evidence="1">The sequence shown here is derived from an EMBL/GenBank/DDBJ whole genome shotgun (WGS) entry which is preliminary data.</text>
</comment>
<keyword evidence="3" id="KW-1185">Reference proteome</keyword>
<evidence type="ECO:0000313" key="1">
    <source>
        <dbReference type="EMBL" id="CAF1456827.1"/>
    </source>
</evidence>
<name>A0A815Q1A0_9BILA</name>
<evidence type="ECO:0000313" key="2">
    <source>
        <dbReference type="EMBL" id="CAF4328404.1"/>
    </source>
</evidence>
<reference evidence="1" key="1">
    <citation type="submission" date="2021-02" db="EMBL/GenBank/DDBJ databases">
        <authorList>
            <person name="Nowell W R."/>
        </authorList>
    </citation>
    <scope>NUCLEOTIDE SEQUENCE</scope>
</reference>
<proteinExistence type="predicted"/>
<accession>A0A815Q1A0</accession>
<organism evidence="1 3">
    <name type="scientific">Didymodactylos carnosus</name>
    <dbReference type="NCBI Taxonomy" id="1234261"/>
    <lineage>
        <taxon>Eukaryota</taxon>
        <taxon>Metazoa</taxon>
        <taxon>Spiralia</taxon>
        <taxon>Gnathifera</taxon>
        <taxon>Rotifera</taxon>
        <taxon>Eurotatoria</taxon>
        <taxon>Bdelloidea</taxon>
        <taxon>Philodinida</taxon>
        <taxon>Philodinidae</taxon>
        <taxon>Didymodactylos</taxon>
    </lineage>
</organism>
<dbReference type="EMBL" id="CAJOBC010085233">
    <property type="protein sequence ID" value="CAF4328404.1"/>
    <property type="molecule type" value="Genomic_DNA"/>
</dbReference>
<dbReference type="AlphaFoldDB" id="A0A815Q1A0"/>
<protein>
    <submittedName>
        <fullName evidence="1">Uncharacterized protein</fullName>
    </submittedName>
</protein>
<gene>
    <name evidence="1" type="ORF">GPM918_LOCUS34933</name>
    <name evidence="2" type="ORF">SRO942_LOCUS35648</name>
</gene>
<dbReference type="Proteomes" id="UP000681722">
    <property type="component" value="Unassembled WGS sequence"/>
</dbReference>
<dbReference type="Proteomes" id="UP000663829">
    <property type="component" value="Unassembled WGS sequence"/>
</dbReference>